<evidence type="ECO:0000256" key="1">
    <source>
        <dbReference type="SAM" id="MobiDB-lite"/>
    </source>
</evidence>
<gene>
    <name evidence="2" type="ORF">TrST_g3285</name>
</gene>
<evidence type="ECO:0000313" key="2">
    <source>
        <dbReference type="EMBL" id="GMH99546.1"/>
    </source>
</evidence>
<dbReference type="Proteomes" id="UP001165085">
    <property type="component" value="Unassembled WGS sequence"/>
</dbReference>
<sequence>MEKVVEGWLEIVRKVRGEVEKGRFSGSGGWSSYGILSQKLGIIGQASTYKKTGILHPPPSTAPPSSSLSPSREPMTFPRRPMTPKTIDVILQRTLMLEMTTGESKNVLLHKFYANVVKSDVGSYKFHQEDAEFGKFWLWTKDNYEFQLGEEALKIIWDETEAKDPQEQDIGWEADDEIEKGLHWLENVPPYVLFNQLLSQSFYNSYYALETFSPSIFTSGGRGTRVLEELKSQIFKTCSLLHTEIIEGECVTEIREDNLIDQEILQQCDLTCRYIEEVELYAVRCRTLEVKTGVVDGCDFDFENFKCRGDGGEKVIEDYQQTLEFIKYYSDGKPKKVTFCEVGEKARRWGKYEGGEWTLTSCIRREESEE</sequence>
<dbReference type="AlphaFoldDB" id="A0A9W7C058"/>
<organism evidence="2 3">
    <name type="scientific">Triparma strigata</name>
    <dbReference type="NCBI Taxonomy" id="1606541"/>
    <lineage>
        <taxon>Eukaryota</taxon>
        <taxon>Sar</taxon>
        <taxon>Stramenopiles</taxon>
        <taxon>Ochrophyta</taxon>
        <taxon>Bolidophyceae</taxon>
        <taxon>Parmales</taxon>
        <taxon>Triparmaceae</taxon>
        <taxon>Triparma</taxon>
    </lineage>
</organism>
<dbReference type="EMBL" id="BRXY01000550">
    <property type="protein sequence ID" value="GMH99546.1"/>
    <property type="molecule type" value="Genomic_DNA"/>
</dbReference>
<accession>A0A9W7C058</accession>
<keyword evidence="3" id="KW-1185">Reference proteome</keyword>
<dbReference type="OrthoDB" id="17346at2759"/>
<feature type="region of interest" description="Disordered" evidence="1">
    <location>
        <begin position="53"/>
        <end position="79"/>
    </location>
</feature>
<comment type="caution">
    <text evidence="2">The sequence shown here is derived from an EMBL/GenBank/DDBJ whole genome shotgun (WGS) entry which is preliminary data.</text>
</comment>
<name>A0A9W7C058_9STRA</name>
<proteinExistence type="predicted"/>
<reference evidence="3" key="1">
    <citation type="journal article" date="2023" name="Commun. Biol.">
        <title>Genome analysis of Parmales, the sister group of diatoms, reveals the evolutionary specialization of diatoms from phago-mixotrophs to photoautotrophs.</title>
        <authorList>
            <person name="Ban H."/>
            <person name="Sato S."/>
            <person name="Yoshikawa S."/>
            <person name="Yamada K."/>
            <person name="Nakamura Y."/>
            <person name="Ichinomiya M."/>
            <person name="Sato N."/>
            <person name="Blanc-Mathieu R."/>
            <person name="Endo H."/>
            <person name="Kuwata A."/>
            <person name="Ogata H."/>
        </authorList>
    </citation>
    <scope>NUCLEOTIDE SEQUENCE [LARGE SCALE GENOMIC DNA]</scope>
    <source>
        <strain evidence="3">NIES 3701</strain>
    </source>
</reference>
<protein>
    <submittedName>
        <fullName evidence="2">Uncharacterized protein</fullName>
    </submittedName>
</protein>
<evidence type="ECO:0000313" key="3">
    <source>
        <dbReference type="Proteomes" id="UP001165085"/>
    </source>
</evidence>